<proteinExistence type="predicted"/>
<evidence type="ECO:0000313" key="1">
    <source>
        <dbReference type="EMBL" id="WMV19868.1"/>
    </source>
</evidence>
<dbReference type="AlphaFoldDB" id="A0AAF0TLR5"/>
<keyword evidence="2" id="KW-1185">Reference proteome</keyword>
<feature type="non-terminal residue" evidence="1">
    <location>
        <position position="80"/>
    </location>
</feature>
<dbReference type="Proteomes" id="UP001234989">
    <property type="component" value="Chromosome 3"/>
</dbReference>
<gene>
    <name evidence="1" type="ORF">MTR67_013253</name>
</gene>
<organism evidence="1 2">
    <name type="scientific">Solanum verrucosum</name>
    <dbReference type="NCBI Taxonomy" id="315347"/>
    <lineage>
        <taxon>Eukaryota</taxon>
        <taxon>Viridiplantae</taxon>
        <taxon>Streptophyta</taxon>
        <taxon>Embryophyta</taxon>
        <taxon>Tracheophyta</taxon>
        <taxon>Spermatophyta</taxon>
        <taxon>Magnoliopsida</taxon>
        <taxon>eudicotyledons</taxon>
        <taxon>Gunneridae</taxon>
        <taxon>Pentapetalae</taxon>
        <taxon>asterids</taxon>
        <taxon>lamiids</taxon>
        <taxon>Solanales</taxon>
        <taxon>Solanaceae</taxon>
        <taxon>Solanoideae</taxon>
        <taxon>Solaneae</taxon>
        <taxon>Solanum</taxon>
    </lineage>
</organism>
<dbReference type="EMBL" id="CP133614">
    <property type="protein sequence ID" value="WMV19868.1"/>
    <property type="molecule type" value="Genomic_DNA"/>
</dbReference>
<sequence length="80" mass="8443">MNQYSAPIIHTIPTPTTVVEADSEHEVPAVVVDDVSVPSDENLDDVPAVIADGVSIASDENLEHSPIIPSNPDEMLAPSK</sequence>
<accession>A0AAF0TLR5</accession>
<reference evidence="1" key="1">
    <citation type="submission" date="2023-08" db="EMBL/GenBank/DDBJ databases">
        <title>A de novo genome assembly of Solanum verrucosum Schlechtendal, a Mexican diploid species geographically isolated from the other diploid A-genome species in potato relatives.</title>
        <authorList>
            <person name="Hosaka K."/>
        </authorList>
    </citation>
    <scope>NUCLEOTIDE SEQUENCE</scope>
    <source>
        <tissue evidence="1">Young leaves</tissue>
    </source>
</reference>
<evidence type="ECO:0000313" key="2">
    <source>
        <dbReference type="Proteomes" id="UP001234989"/>
    </source>
</evidence>
<protein>
    <submittedName>
        <fullName evidence="1">Uncharacterized protein</fullName>
    </submittedName>
</protein>
<name>A0AAF0TLR5_SOLVR</name>